<reference evidence="2" key="1">
    <citation type="submission" date="2021-05" db="EMBL/GenBank/DDBJ databases">
        <authorList>
            <person name="Alioto T."/>
            <person name="Alioto T."/>
            <person name="Gomez Garrido J."/>
        </authorList>
    </citation>
    <scope>NUCLEOTIDE SEQUENCE</scope>
</reference>
<dbReference type="EMBL" id="HBUE01046109">
    <property type="protein sequence ID" value="CAG6462752.1"/>
    <property type="molecule type" value="Transcribed_RNA"/>
</dbReference>
<dbReference type="EMBL" id="HBUE01046110">
    <property type="protein sequence ID" value="CAG6462754.1"/>
    <property type="molecule type" value="Transcribed_RNA"/>
</dbReference>
<feature type="region of interest" description="Disordered" evidence="1">
    <location>
        <begin position="146"/>
        <end position="178"/>
    </location>
</feature>
<feature type="compositionally biased region" description="Low complexity" evidence="1">
    <location>
        <begin position="146"/>
        <end position="160"/>
    </location>
</feature>
<feature type="region of interest" description="Disordered" evidence="1">
    <location>
        <begin position="34"/>
        <end position="134"/>
    </location>
</feature>
<evidence type="ECO:0000256" key="1">
    <source>
        <dbReference type="SAM" id="MobiDB-lite"/>
    </source>
</evidence>
<accession>A0A8D8AT70</accession>
<feature type="compositionally biased region" description="Basic and acidic residues" evidence="1">
    <location>
        <begin position="94"/>
        <end position="105"/>
    </location>
</feature>
<feature type="compositionally biased region" description="Basic residues" evidence="1">
    <location>
        <begin position="107"/>
        <end position="116"/>
    </location>
</feature>
<feature type="compositionally biased region" description="Polar residues" evidence="1">
    <location>
        <begin position="78"/>
        <end position="89"/>
    </location>
</feature>
<dbReference type="EMBL" id="HBUE01195553">
    <property type="protein sequence ID" value="CAG6527454.1"/>
    <property type="molecule type" value="Transcribed_RNA"/>
</dbReference>
<feature type="compositionally biased region" description="Polar residues" evidence="1">
    <location>
        <begin position="210"/>
        <end position="225"/>
    </location>
</feature>
<feature type="compositionally biased region" description="Polar residues" evidence="1">
    <location>
        <begin position="59"/>
        <end position="69"/>
    </location>
</feature>
<feature type="compositionally biased region" description="Basic and acidic residues" evidence="1">
    <location>
        <begin position="117"/>
        <end position="126"/>
    </location>
</feature>
<name>A0A8D8AT70_CULPI</name>
<dbReference type="AlphaFoldDB" id="A0A8D8AT70"/>
<proteinExistence type="predicted"/>
<protein>
    <submittedName>
        <fullName evidence="2">(northern house mosquito) hypothetical protein</fullName>
    </submittedName>
</protein>
<sequence>MGREPSNTKMDSHKTERFLRRITMLMRLQRIKARMATSSAVSSRPPPPAILPRRDRQRSATTSASSQRPSVAPVPSLALSSVLQRSGRTSVVLHSERQQRSEASSKRSLRFSHRRRQSEQVRRQLERQAGSEQQPVARVRVVAVVMVPHRGGRQSSGSSRSSRRRSRRSQARELPGRPHVLNLVRRLLGRVESLAATPEEDTNGGRIFVSQAQNERTPEKGNQSGEGDDQKKG</sequence>
<dbReference type="EMBL" id="HBUE01301544">
    <property type="protein sequence ID" value="CAG6579176.1"/>
    <property type="molecule type" value="Transcribed_RNA"/>
</dbReference>
<organism evidence="2">
    <name type="scientific">Culex pipiens</name>
    <name type="common">House mosquito</name>
    <dbReference type="NCBI Taxonomy" id="7175"/>
    <lineage>
        <taxon>Eukaryota</taxon>
        <taxon>Metazoa</taxon>
        <taxon>Ecdysozoa</taxon>
        <taxon>Arthropoda</taxon>
        <taxon>Hexapoda</taxon>
        <taxon>Insecta</taxon>
        <taxon>Pterygota</taxon>
        <taxon>Neoptera</taxon>
        <taxon>Endopterygota</taxon>
        <taxon>Diptera</taxon>
        <taxon>Nematocera</taxon>
        <taxon>Culicoidea</taxon>
        <taxon>Culicidae</taxon>
        <taxon>Culicinae</taxon>
        <taxon>Culicini</taxon>
        <taxon>Culex</taxon>
        <taxon>Culex</taxon>
    </lineage>
</organism>
<feature type="region of interest" description="Disordered" evidence="1">
    <location>
        <begin position="195"/>
        <end position="233"/>
    </location>
</feature>
<evidence type="ECO:0000313" key="2">
    <source>
        <dbReference type="EMBL" id="CAG6462752.1"/>
    </source>
</evidence>